<dbReference type="Proteomes" id="UP001732720">
    <property type="component" value="Chromosome 2"/>
</dbReference>
<reference evidence="2" key="1">
    <citation type="submission" date="2025-08" db="UniProtKB">
        <authorList>
            <consortium name="RefSeq"/>
        </authorList>
    </citation>
    <scope>IDENTIFICATION</scope>
</reference>
<protein>
    <submittedName>
        <fullName evidence="2">Uncharacterized protein isoform X1</fullName>
    </submittedName>
</protein>
<accession>A0AC58LVU7</accession>
<proteinExistence type="predicted"/>
<dbReference type="RefSeq" id="XP_073921287.1">
    <property type="nucleotide sequence ID" value="XM_074065186.1"/>
</dbReference>
<evidence type="ECO:0000313" key="2">
    <source>
        <dbReference type="RefSeq" id="XP_073921287.1"/>
    </source>
</evidence>
<name>A0AC58LVU7_CASCN</name>
<organism evidence="1 2">
    <name type="scientific">Castor canadensis</name>
    <name type="common">American beaver</name>
    <dbReference type="NCBI Taxonomy" id="51338"/>
    <lineage>
        <taxon>Eukaryota</taxon>
        <taxon>Metazoa</taxon>
        <taxon>Chordata</taxon>
        <taxon>Craniata</taxon>
        <taxon>Vertebrata</taxon>
        <taxon>Euteleostomi</taxon>
        <taxon>Mammalia</taxon>
        <taxon>Eutheria</taxon>
        <taxon>Euarchontoglires</taxon>
        <taxon>Glires</taxon>
        <taxon>Rodentia</taxon>
        <taxon>Castorimorpha</taxon>
        <taxon>Castoridae</taxon>
        <taxon>Castor</taxon>
    </lineage>
</organism>
<evidence type="ECO:0000313" key="1">
    <source>
        <dbReference type="Proteomes" id="UP001732720"/>
    </source>
</evidence>
<gene>
    <name evidence="2" type="primary">LOC141420715</name>
</gene>
<keyword evidence="1" id="KW-1185">Reference proteome</keyword>
<sequence length="228" mass="24568">MFEGPEQGPPFPNCIEQRGATGRVAKPLGEPQGGATQRDCAPGSEVPRLSTDILGLHRPSHQVEAASFFDLMEHHTNSGDSTLMSRLGPPGTELSARLRSPWVPPSLRGAGWSRWPHKGLLTARGLGCSAGLKRRTQGSRTLRQDRGLRCCKFTATGTCWVATPHQSPRAGELLRAEEPLGWRLPGRRRATRHRRQGGPRGAARGSPNPTGAICSEEIPGSAPFPVRA</sequence>